<evidence type="ECO:0000313" key="2">
    <source>
        <dbReference type="Proteomes" id="UP000765509"/>
    </source>
</evidence>
<dbReference type="OrthoDB" id="3250101at2759"/>
<dbReference type="EMBL" id="AVOT02034028">
    <property type="protein sequence ID" value="MBW0528032.1"/>
    <property type="molecule type" value="Genomic_DNA"/>
</dbReference>
<sequence>MSEKMVHNSILRKCGGDFEHAIRSRCIEPCSTEDYINAMEDINTRTKDGINCYKPPIDNKTGGKPASRPHKPQYKALLKFHKCGKIKEDLIEILFEYRKSFASDNEPLGVIRGHEVKIILNVESPYPPLLRRRAYSDSPRTREELESDINELIKLGVLRMVGRNEKVEVTTPVIITWHNDKSRMVGDFRALNTYTIPARYAISGIQET</sequence>
<dbReference type="Gene3D" id="3.10.10.10">
    <property type="entry name" value="HIV Type 1 Reverse Transcriptase, subunit A, domain 1"/>
    <property type="match status" value="1"/>
</dbReference>
<keyword evidence="2" id="KW-1185">Reference proteome</keyword>
<comment type="caution">
    <text evidence="1">The sequence shown here is derived from an EMBL/GenBank/DDBJ whole genome shotgun (WGS) entry which is preliminary data.</text>
</comment>
<proteinExistence type="predicted"/>
<name>A0A9Q3F1B5_9BASI</name>
<dbReference type="AlphaFoldDB" id="A0A9Q3F1B5"/>
<gene>
    <name evidence="1" type="ORF">O181_067747</name>
</gene>
<dbReference type="SUPFAM" id="SSF56672">
    <property type="entry name" value="DNA/RNA polymerases"/>
    <property type="match status" value="1"/>
</dbReference>
<organism evidence="1 2">
    <name type="scientific">Austropuccinia psidii MF-1</name>
    <dbReference type="NCBI Taxonomy" id="1389203"/>
    <lineage>
        <taxon>Eukaryota</taxon>
        <taxon>Fungi</taxon>
        <taxon>Dikarya</taxon>
        <taxon>Basidiomycota</taxon>
        <taxon>Pucciniomycotina</taxon>
        <taxon>Pucciniomycetes</taxon>
        <taxon>Pucciniales</taxon>
        <taxon>Sphaerophragmiaceae</taxon>
        <taxon>Austropuccinia</taxon>
    </lineage>
</organism>
<dbReference type="Proteomes" id="UP000765509">
    <property type="component" value="Unassembled WGS sequence"/>
</dbReference>
<protein>
    <submittedName>
        <fullName evidence="1">Uncharacterized protein</fullName>
    </submittedName>
</protein>
<accession>A0A9Q3F1B5</accession>
<reference evidence="1" key="1">
    <citation type="submission" date="2021-03" db="EMBL/GenBank/DDBJ databases">
        <title>Draft genome sequence of rust myrtle Austropuccinia psidii MF-1, a brazilian biotype.</title>
        <authorList>
            <person name="Quecine M.C."/>
            <person name="Pachon D.M.R."/>
            <person name="Bonatelli M.L."/>
            <person name="Correr F.H."/>
            <person name="Franceschini L.M."/>
            <person name="Leite T.F."/>
            <person name="Margarido G.R.A."/>
            <person name="Almeida C.A."/>
            <person name="Ferrarezi J.A."/>
            <person name="Labate C.A."/>
        </authorList>
    </citation>
    <scope>NUCLEOTIDE SEQUENCE</scope>
    <source>
        <strain evidence="1">MF-1</strain>
    </source>
</reference>
<dbReference type="InterPro" id="IPR043502">
    <property type="entry name" value="DNA/RNA_pol_sf"/>
</dbReference>
<evidence type="ECO:0000313" key="1">
    <source>
        <dbReference type="EMBL" id="MBW0528032.1"/>
    </source>
</evidence>